<dbReference type="AlphaFoldDB" id="A0A094Q928"/>
<sequence>MAETGNPSATSDVFTRIQNEKAPLTEFTIGANGREITLDEARSDLAAAVGAIAHMLFSKSYGPLVGTVTTTSVETILKNAESNAVRVKGDVKLVAEELSARIFKSAKK</sequence>
<name>A0A094Q928_9ZZZZ</name>
<proteinExistence type="predicted"/>
<evidence type="ECO:0000313" key="1">
    <source>
        <dbReference type="EMBL" id="KGA18624.1"/>
    </source>
</evidence>
<dbReference type="EMBL" id="JNSK01000022">
    <property type="protein sequence ID" value="KGA18624.1"/>
    <property type="molecule type" value="Genomic_DNA"/>
</dbReference>
<comment type="caution">
    <text evidence="1">The sequence shown here is derived from an EMBL/GenBank/DDBJ whole genome shotgun (WGS) entry which is preliminary data.</text>
</comment>
<accession>A0A094Q928</accession>
<gene>
    <name evidence="1" type="ORF">GM50_8135</name>
</gene>
<reference evidence="1" key="1">
    <citation type="submission" date="2014-05" db="EMBL/GenBank/DDBJ databases">
        <title>Key roles for freshwater Actinobacteria revealed by deep metagenomic sequencing.</title>
        <authorList>
            <person name="Ghai R."/>
            <person name="Mizuno C.M."/>
            <person name="Picazo A."/>
            <person name="Camacho A."/>
            <person name="Rodriguez-Valera F."/>
        </authorList>
    </citation>
    <scope>NUCLEOTIDE SEQUENCE</scope>
</reference>
<protein>
    <submittedName>
        <fullName evidence="1">Uncharacterized protein</fullName>
    </submittedName>
</protein>
<organism evidence="1">
    <name type="scientific">freshwater metagenome</name>
    <dbReference type="NCBI Taxonomy" id="449393"/>
    <lineage>
        <taxon>unclassified sequences</taxon>
        <taxon>metagenomes</taxon>
        <taxon>ecological metagenomes</taxon>
    </lineage>
</organism>